<sequence length="101" mass="11242">MTVIVKAIAYFTSEAVYPSLRTIRVSVRSLLRLTCLRVQTVPSDRLVAPTREIYKERNLLFGANIIFSMLNPASYSNTASSDSDNATTIWIISVPENPDCS</sequence>
<dbReference type="RefSeq" id="XP_059603732.1">
    <property type="nucleotide sequence ID" value="XM_059747956.1"/>
</dbReference>
<name>A0AAJ8BTQ9_ASPNG</name>
<dbReference type="GeneID" id="84591150"/>
<dbReference type="KEGG" id="ang:An05g02150"/>
<dbReference type="VEuPathDB" id="FungiDB:An05g02150"/>
<gene>
    <name evidence="1" type="ORF">An05g02150</name>
</gene>
<reference evidence="1" key="1">
    <citation type="submission" date="2025-02" db="EMBL/GenBank/DDBJ databases">
        <authorList>
            <consortium name="NCBI Genome Project"/>
        </authorList>
    </citation>
    <scope>NUCLEOTIDE SEQUENCE</scope>
</reference>
<protein>
    <submittedName>
        <fullName evidence="1">Uncharacterized protein</fullName>
    </submittedName>
</protein>
<proteinExistence type="predicted"/>
<evidence type="ECO:0000313" key="1">
    <source>
        <dbReference type="RefSeq" id="XP_059603732.1"/>
    </source>
</evidence>
<organism evidence="1">
    <name type="scientific">Aspergillus niger</name>
    <dbReference type="NCBI Taxonomy" id="5061"/>
    <lineage>
        <taxon>Eukaryota</taxon>
        <taxon>Fungi</taxon>
        <taxon>Dikarya</taxon>
        <taxon>Ascomycota</taxon>
        <taxon>Pezizomycotina</taxon>
        <taxon>Eurotiomycetes</taxon>
        <taxon>Eurotiomycetidae</taxon>
        <taxon>Eurotiales</taxon>
        <taxon>Aspergillaceae</taxon>
        <taxon>Aspergillus</taxon>
        <taxon>Aspergillus subgen. Circumdati</taxon>
    </lineage>
</organism>
<accession>A0AAJ8BTQ9</accession>
<dbReference type="AlphaFoldDB" id="A0AAJ8BTQ9"/>
<reference evidence="1" key="2">
    <citation type="submission" date="2025-08" db="UniProtKB">
        <authorList>
            <consortium name="RefSeq"/>
        </authorList>
    </citation>
    <scope>IDENTIFICATION</scope>
</reference>